<feature type="transmembrane region" description="Helical" evidence="1">
    <location>
        <begin position="106"/>
        <end position="128"/>
    </location>
</feature>
<feature type="transmembrane region" description="Helical" evidence="1">
    <location>
        <begin position="226"/>
        <end position="248"/>
    </location>
</feature>
<comment type="caution">
    <text evidence="2">The sequence shown here is derived from an EMBL/GenBank/DDBJ whole genome shotgun (WGS) entry which is preliminary data.</text>
</comment>
<keyword evidence="3" id="KW-1185">Reference proteome</keyword>
<gene>
    <name evidence="2" type="ORF">DY023_01395</name>
</gene>
<dbReference type="Proteomes" id="UP000262172">
    <property type="component" value="Unassembled WGS sequence"/>
</dbReference>
<protein>
    <submittedName>
        <fullName evidence="2">DUF1648 domain-containing protein</fullName>
    </submittedName>
</protein>
<evidence type="ECO:0000313" key="2">
    <source>
        <dbReference type="EMBL" id="REJ08199.1"/>
    </source>
</evidence>
<dbReference type="EMBL" id="QUAB01000012">
    <property type="protein sequence ID" value="REJ08199.1"/>
    <property type="molecule type" value="Genomic_DNA"/>
</dbReference>
<organism evidence="2 3">
    <name type="scientific">Microbacterium bovistercoris</name>
    <dbReference type="NCBI Taxonomy" id="2293570"/>
    <lineage>
        <taxon>Bacteria</taxon>
        <taxon>Bacillati</taxon>
        <taxon>Actinomycetota</taxon>
        <taxon>Actinomycetes</taxon>
        <taxon>Micrococcales</taxon>
        <taxon>Microbacteriaceae</taxon>
        <taxon>Microbacterium</taxon>
    </lineage>
</organism>
<feature type="transmembrane region" description="Helical" evidence="1">
    <location>
        <begin position="72"/>
        <end position="94"/>
    </location>
</feature>
<dbReference type="OrthoDB" id="3178004at2"/>
<keyword evidence="1" id="KW-0472">Membrane</keyword>
<feature type="transmembrane region" description="Helical" evidence="1">
    <location>
        <begin position="200"/>
        <end position="220"/>
    </location>
</feature>
<evidence type="ECO:0000313" key="3">
    <source>
        <dbReference type="Proteomes" id="UP000262172"/>
    </source>
</evidence>
<sequence length="356" mass="36482">MTEHPLDRQVSAVPEGDLRRARRALVLVGIVAPVVITAIAVGLILAWLPELPDPAATHWGVDGVDGFGAPVIYIWLAVGIGLGLPLLLVVSTLAMARGQWGVAARLLGAMALGLSGFSAVITTGSVAIQRGLEDATQVGGIGGILILGVVVLLALGAAGWFLQPHVHPTPAAALKPVHLASISTGERVVWMATATMSRGAMIIIGCAVVLLVAVTAVMVVQAPESAWVPALTLLIIGLAFAATASFRVKAGPDGLSVRSQIGVPRAVVPLDEVVSVRAVECHPFGEFGGFGWRLGVDGRTGIVLRTGPAIEVERRGRGRLIVTVDGAEVGAAVLQAYLDRAGAPSSRDATVEGGDA</sequence>
<feature type="transmembrane region" description="Helical" evidence="1">
    <location>
        <begin position="24"/>
        <end position="48"/>
    </location>
</feature>
<feature type="transmembrane region" description="Helical" evidence="1">
    <location>
        <begin position="140"/>
        <end position="162"/>
    </location>
</feature>
<keyword evidence="1" id="KW-1133">Transmembrane helix</keyword>
<keyword evidence="1" id="KW-0812">Transmembrane</keyword>
<dbReference type="RefSeq" id="WP_116240558.1">
    <property type="nucleotide sequence ID" value="NZ_QUAB01000012.1"/>
</dbReference>
<accession>A0A371NXS9</accession>
<proteinExistence type="predicted"/>
<reference evidence="2 3" key="1">
    <citation type="submission" date="2018-08" db="EMBL/GenBank/DDBJ databases">
        <title>Isolation, diversity and antifungal activity of Actinobacteria from cow dung.</title>
        <authorList>
            <person name="Ling L."/>
        </authorList>
    </citation>
    <scope>NUCLEOTIDE SEQUENCE [LARGE SCALE GENOMIC DNA]</scope>
    <source>
        <strain evidence="2 3">NEAU-LLE</strain>
    </source>
</reference>
<dbReference type="AlphaFoldDB" id="A0A371NXS9"/>
<name>A0A371NXS9_9MICO</name>
<evidence type="ECO:0000256" key="1">
    <source>
        <dbReference type="SAM" id="Phobius"/>
    </source>
</evidence>